<dbReference type="InterPro" id="IPR003812">
    <property type="entry name" value="Fido"/>
</dbReference>
<gene>
    <name evidence="2" type="ORF">RWH43_17430</name>
</gene>
<accession>A0ABU3S076</accession>
<protein>
    <submittedName>
        <fullName evidence="2">Type II toxin-antitoxin system death-on-curing family toxin</fullName>
    </submittedName>
</protein>
<dbReference type="InterPro" id="IPR006440">
    <property type="entry name" value="Doc"/>
</dbReference>
<comment type="caution">
    <text evidence="2">The sequence shown here is derived from an EMBL/GenBank/DDBJ whole genome shotgun (WGS) entry which is preliminary data.</text>
</comment>
<dbReference type="EMBL" id="JAWDIU010000008">
    <property type="protein sequence ID" value="MDU0328545.1"/>
    <property type="molecule type" value="Genomic_DNA"/>
</dbReference>
<dbReference type="Proteomes" id="UP001256673">
    <property type="component" value="Unassembled WGS sequence"/>
</dbReference>
<dbReference type="RefSeq" id="WP_316002138.1">
    <property type="nucleotide sequence ID" value="NZ_JAWDIU010000008.1"/>
</dbReference>
<sequence>MTEYLDPEDVDELVADKGFHYRDRGGLLSALAAPMPVFGEEVHEGIHRKAAVLFTAINHNHPLLDGNKRLSWYLTAVFYAFNGYVLVADVGEGDQFVRAVAGENPPPLRDVQQWFDRHARPVDRDPR</sequence>
<dbReference type="InterPro" id="IPR053737">
    <property type="entry name" value="Type_II_TA_Toxin"/>
</dbReference>
<name>A0ABU3S076_9MICO</name>
<evidence type="ECO:0000313" key="3">
    <source>
        <dbReference type="Proteomes" id="UP001256673"/>
    </source>
</evidence>
<dbReference type="NCBIfam" id="TIGR01550">
    <property type="entry name" value="DOC_P1"/>
    <property type="match status" value="1"/>
</dbReference>
<dbReference type="SUPFAM" id="SSF140931">
    <property type="entry name" value="Fic-like"/>
    <property type="match status" value="1"/>
</dbReference>
<dbReference type="Gene3D" id="1.20.120.1870">
    <property type="entry name" value="Fic/DOC protein, Fido domain"/>
    <property type="match status" value="1"/>
</dbReference>
<dbReference type="PROSITE" id="PS51459">
    <property type="entry name" value="FIDO"/>
    <property type="match status" value="1"/>
</dbReference>
<keyword evidence="3" id="KW-1185">Reference proteome</keyword>
<evidence type="ECO:0000259" key="1">
    <source>
        <dbReference type="PROSITE" id="PS51459"/>
    </source>
</evidence>
<dbReference type="Pfam" id="PF02661">
    <property type="entry name" value="Fic"/>
    <property type="match status" value="1"/>
</dbReference>
<evidence type="ECO:0000313" key="2">
    <source>
        <dbReference type="EMBL" id="MDU0328545.1"/>
    </source>
</evidence>
<feature type="domain" description="Fido" evidence="1">
    <location>
        <begin position="1"/>
        <end position="117"/>
    </location>
</feature>
<organism evidence="2 3">
    <name type="scientific">Microbacterium algihabitans</name>
    <dbReference type="NCBI Taxonomy" id="3075992"/>
    <lineage>
        <taxon>Bacteria</taxon>
        <taxon>Bacillati</taxon>
        <taxon>Actinomycetota</taxon>
        <taxon>Actinomycetes</taxon>
        <taxon>Micrococcales</taxon>
        <taxon>Microbacteriaceae</taxon>
        <taxon>Microbacterium</taxon>
    </lineage>
</organism>
<proteinExistence type="predicted"/>
<dbReference type="InterPro" id="IPR036597">
    <property type="entry name" value="Fido-like_dom_sf"/>
</dbReference>
<reference evidence="2 3" key="1">
    <citation type="submission" date="2023-09" db="EMBL/GenBank/DDBJ databases">
        <title>Microbacterium fusihabitans sp. nov., Microbacterium phycihabitans sp. nov., and Microbacterium cervinum sp. nov., isolated from dried seaweeds of beach.</title>
        <authorList>
            <person name="Lee S.D."/>
        </authorList>
    </citation>
    <scope>NUCLEOTIDE SEQUENCE [LARGE SCALE GENOMIC DNA]</scope>
    <source>
        <strain evidence="2 3">KSW2-21</strain>
    </source>
</reference>